<dbReference type="SUPFAM" id="SSF51197">
    <property type="entry name" value="Clavaminate synthase-like"/>
    <property type="match status" value="1"/>
</dbReference>
<dbReference type="Gene3D" id="2.60.120.650">
    <property type="entry name" value="Cupin"/>
    <property type="match status" value="1"/>
</dbReference>
<proteinExistence type="predicted"/>
<evidence type="ECO:0000256" key="1">
    <source>
        <dbReference type="SAM" id="MobiDB-lite"/>
    </source>
</evidence>
<feature type="compositionally biased region" description="Basic residues" evidence="1">
    <location>
        <begin position="636"/>
        <end position="653"/>
    </location>
</feature>
<protein>
    <recommendedName>
        <fullName evidence="4">JmjC domain-containing protein</fullName>
    </recommendedName>
</protein>
<dbReference type="Proteomes" id="UP000799118">
    <property type="component" value="Unassembled WGS sequence"/>
</dbReference>
<sequence>MPSSTNPRLIASSRTAAAPYPPTIAGSSDTDDEVKKTCGRRRKVKSQAPKEIPPHPNREEFQALKEKAELAQKQLSEFLAEQNDLFACSACKGPAFQPQGGLWPRALRQVHSDKEIVRHPKGRLLEEEESVKELRIVLSEVPKLQCLAQTRPDLKPLVEALLARLGHYHIPNPQTSTEWMARATTVFAMSLATILSASPGQEKQLSWGLTGSSYTLPPGHLVKCFNPLRTGRGWVNVMESALKLIRQNMELSQPSSGAMTPYQPQALLPDSSTAIKSIFLSIGNLLKRTDIQNILLNINFAAIHIALLRAGILEYQSTYEAFRKDIDMAFKQTDLDWGSLETFKDNYKTGLTFQLPLHLALAISPLILLRKVQLWNLSVNREHLFTIARGLGPNPPTLLQQINRAMWRDLIKISEGTMTAHGLLYDLYQEFSAEDLRSVSDVDAQFYYPASTLSAASTPNLVQESASSDRNLQHAPDPPLVAASSPPAASSAPHASMAHSDFLSSTSLVNALNLAEAANIQTMLDAGECLQLDPRKEESSVVSSRSSDTISTPIKPQAQTPPSTLATSLTEDVLMAGPVEIPNQVYQKIGTASSKPKRKLSDAEVPDFEPKPAPQAVKTRISSRLQAVHVTSKMPTMKKKKGRRATAKKKPIKKATVQKSKEGIESEEEEEEGIGSTVESEEDVKLAIVKSDEDQSVGHSYVLDTDRPRSTRRPVDVYSHDGRSVFRFQPSLFSNAQHELLSSLITRVNLQAGRAICDDSVSVNEWVDLTTPVPAPHPSPVYETTYQEWLELSSSRQQSIFKTQNILLRNCPVKSRRFDLETFREILGNLDTLRTMHDASLDPTDLQVSLPPKDVDSESDSDESIADDSTSINNVHVQATYRNMVETAQKRTKVLNALSITAVGKSPLPPGSLFTGNEAEGHTLGTAGFSTFVQRAWREWALAAIADAIHHGHIDCNGLLTYVSVVTGTKGWVIADPVNRDDLGHLNTFADGYDVDLQNSQNWRLHSLLLRPGDWFIMRPCVPHFVLTLEDCICLGGHDYCSQTFPESAYGIFHAFIGSDFLTNTHHFEAIQCQHRIIAYYHEEIVHFQGTFEDQLTFHGNVQKEDGSHIIPHLPNFNLIDDVVGYLFLHNIVQLGDILDVRRYREGNDLQIWDQDHDFIPAVLKKQYREAKMRSEAILEWLLTHFELALVSGESTDMEEGFPDGLKRADRLLIMSRRFFVQQCRALVLGRWEAYLRNVQAESRSVKARRIRAFIEEAFKDKKWFNDLWPQQYGNSTAEWINSWKENDPRSFAWPPAPQGFSYKMIRI</sequence>
<evidence type="ECO:0000313" key="3">
    <source>
        <dbReference type="Proteomes" id="UP000799118"/>
    </source>
</evidence>
<feature type="region of interest" description="Disordered" evidence="1">
    <location>
        <begin position="531"/>
        <end position="564"/>
    </location>
</feature>
<name>A0A6A4GPD6_9AGAR</name>
<dbReference type="EMBL" id="ML769808">
    <property type="protein sequence ID" value="KAE9387316.1"/>
    <property type="molecule type" value="Genomic_DNA"/>
</dbReference>
<feature type="region of interest" description="Disordered" evidence="1">
    <location>
        <begin position="1"/>
        <end position="56"/>
    </location>
</feature>
<gene>
    <name evidence="2" type="ORF">BT96DRAFT_1005221</name>
</gene>
<feature type="compositionally biased region" description="Low complexity" evidence="1">
    <location>
        <begin position="480"/>
        <end position="494"/>
    </location>
</feature>
<feature type="region of interest" description="Disordered" evidence="1">
    <location>
        <begin position="843"/>
        <end position="869"/>
    </location>
</feature>
<feature type="compositionally biased region" description="Polar residues" evidence="1">
    <location>
        <begin position="458"/>
        <end position="470"/>
    </location>
</feature>
<keyword evidence="3" id="KW-1185">Reference proteome</keyword>
<evidence type="ECO:0008006" key="4">
    <source>
        <dbReference type="Google" id="ProtNLM"/>
    </source>
</evidence>
<reference evidence="2" key="1">
    <citation type="journal article" date="2019" name="Environ. Microbiol.">
        <title>Fungal ecological strategies reflected in gene transcription - a case study of two litter decomposers.</title>
        <authorList>
            <person name="Barbi F."/>
            <person name="Kohler A."/>
            <person name="Barry K."/>
            <person name="Baskaran P."/>
            <person name="Daum C."/>
            <person name="Fauchery L."/>
            <person name="Ihrmark K."/>
            <person name="Kuo A."/>
            <person name="LaButti K."/>
            <person name="Lipzen A."/>
            <person name="Morin E."/>
            <person name="Grigoriev I.V."/>
            <person name="Henrissat B."/>
            <person name="Lindahl B."/>
            <person name="Martin F."/>
        </authorList>
    </citation>
    <scope>NUCLEOTIDE SEQUENCE</scope>
    <source>
        <strain evidence="2">JB14</strain>
    </source>
</reference>
<feature type="compositionally biased region" description="Low complexity" evidence="1">
    <location>
        <begin position="540"/>
        <end position="554"/>
    </location>
</feature>
<organism evidence="2 3">
    <name type="scientific">Gymnopus androsaceus JB14</name>
    <dbReference type="NCBI Taxonomy" id="1447944"/>
    <lineage>
        <taxon>Eukaryota</taxon>
        <taxon>Fungi</taxon>
        <taxon>Dikarya</taxon>
        <taxon>Basidiomycota</taxon>
        <taxon>Agaricomycotina</taxon>
        <taxon>Agaricomycetes</taxon>
        <taxon>Agaricomycetidae</taxon>
        <taxon>Agaricales</taxon>
        <taxon>Marasmiineae</taxon>
        <taxon>Omphalotaceae</taxon>
        <taxon>Gymnopus</taxon>
    </lineage>
</organism>
<feature type="region of interest" description="Disordered" evidence="1">
    <location>
        <begin position="458"/>
        <end position="494"/>
    </location>
</feature>
<feature type="compositionally biased region" description="Polar residues" evidence="1">
    <location>
        <begin position="1"/>
        <end position="15"/>
    </location>
</feature>
<dbReference type="OrthoDB" id="3270451at2759"/>
<feature type="compositionally biased region" description="Acidic residues" evidence="1">
    <location>
        <begin position="857"/>
        <end position="866"/>
    </location>
</feature>
<evidence type="ECO:0000313" key="2">
    <source>
        <dbReference type="EMBL" id="KAE9387316.1"/>
    </source>
</evidence>
<accession>A0A6A4GPD6</accession>
<feature type="region of interest" description="Disordered" evidence="1">
    <location>
        <begin position="590"/>
        <end position="680"/>
    </location>
</feature>